<dbReference type="EMBL" id="JBHRYB010000005">
    <property type="protein sequence ID" value="MFC3679981.1"/>
    <property type="molecule type" value="Genomic_DNA"/>
</dbReference>
<reference evidence="2" key="1">
    <citation type="journal article" date="2019" name="Int. J. Syst. Evol. Microbiol.">
        <title>The Global Catalogue of Microorganisms (GCM) 10K type strain sequencing project: providing services to taxonomists for standard genome sequencing and annotation.</title>
        <authorList>
            <consortium name="The Broad Institute Genomics Platform"/>
            <consortium name="The Broad Institute Genome Sequencing Center for Infectious Disease"/>
            <person name="Wu L."/>
            <person name="Ma J."/>
        </authorList>
    </citation>
    <scope>NUCLEOTIDE SEQUENCE [LARGE SCALE GENOMIC DNA]</scope>
    <source>
        <strain evidence="2">KCTC 42424</strain>
    </source>
</reference>
<comment type="caution">
    <text evidence="1">The sequence shown here is derived from an EMBL/GenBank/DDBJ whole genome shotgun (WGS) entry which is preliminary data.</text>
</comment>
<dbReference type="Proteomes" id="UP001595722">
    <property type="component" value="Unassembled WGS sequence"/>
</dbReference>
<sequence>MTDLSPLGFTVALPIAQVDDFRDEGGRFVRFDIELQLSAADGGNVTGEATVKSVHRVSQQNCGMDVRFIDLNQGAYRQIAEYLSAAAGEAQTASQMVG</sequence>
<proteinExistence type="predicted"/>
<keyword evidence="2" id="KW-1185">Reference proteome</keyword>
<evidence type="ECO:0000313" key="1">
    <source>
        <dbReference type="EMBL" id="MFC3679981.1"/>
    </source>
</evidence>
<dbReference type="RefSeq" id="WP_376865802.1">
    <property type="nucleotide sequence ID" value="NZ_JBHRYB010000005.1"/>
</dbReference>
<organism evidence="1 2">
    <name type="scientific">Bacterioplanoides pacificum</name>
    <dbReference type="NCBI Taxonomy" id="1171596"/>
    <lineage>
        <taxon>Bacteria</taxon>
        <taxon>Pseudomonadati</taxon>
        <taxon>Pseudomonadota</taxon>
        <taxon>Gammaproteobacteria</taxon>
        <taxon>Oceanospirillales</taxon>
        <taxon>Oceanospirillaceae</taxon>
        <taxon>Bacterioplanoides</taxon>
    </lineage>
</organism>
<evidence type="ECO:0000313" key="2">
    <source>
        <dbReference type="Proteomes" id="UP001595722"/>
    </source>
</evidence>
<evidence type="ECO:0008006" key="3">
    <source>
        <dbReference type="Google" id="ProtNLM"/>
    </source>
</evidence>
<name>A0ABV7VTU9_9GAMM</name>
<protein>
    <recommendedName>
        <fullName evidence="3">PilZ domain-containing protein</fullName>
    </recommendedName>
</protein>
<gene>
    <name evidence="1" type="ORF">ACFOMG_07625</name>
</gene>
<accession>A0ABV7VTU9</accession>